<feature type="compositionally biased region" description="Basic residues" evidence="1">
    <location>
        <begin position="150"/>
        <end position="159"/>
    </location>
</feature>
<name>A0AAE0GSY6_9CHLO</name>
<keyword evidence="2" id="KW-0812">Transmembrane</keyword>
<organism evidence="3 4">
    <name type="scientific">Cymbomonas tetramitiformis</name>
    <dbReference type="NCBI Taxonomy" id="36881"/>
    <lineage>
        <taxon>Eukaryota</taxon>
        <taxon>Viridiplantae</taxon>
        <taxon>Chlorophyta</taxon>
        <taxon>Pyramimonadophyceae</taxon>
        <taxon>Pyramimonadales</taxon>
        <taxon>Pyramimonadaceae</taxon>
        <taxon>Cymbomonas</taxon>
    </lineage>
</organism>
<dbReference type="Proteomes" id="UP001190700">
    <property type="component" value="Unassembled WGS sequence"/>
</dbReference>
<feature type="compositionally biased region" description="Polar residues" evidence="1">
    <location>
        <begin position="160"/>
        <end position="172"/>
    </location>
</feature>
<feature type="compositionally biased region" description="Basic and acidic residues" evidence="1">
    <location>
        <begin position="95"/>
        <end position="104"/>
    </location>
</feature>
<dbReference type="EMBL" id="LGRX02002729">
    <property type="protein sequence ID" value="KAK3283541.1"/>
    <property type="molecule type" value="Genomic_DNA"/>
</dbReference>
<sequence length="1118" mass="125897">MWRARLQLCFERARGQACTFPVCGEAARAKTLPSVRRGSARKDPSQCAPPQWGIVGLGGSMGDLVEVDGLGEANAQLLLAETGDGRKDARRRRRQSIEDNHPEMLSDEPPPTLLKRIIAFCQGSAAKRKRAQPVHHPLISVTQTSKMLKKWKSAAHRKSQSGPPGSQKSKVSSWTMLTSLNIQEKLQMKKLQRVGEEMDILQLEVDDDAAVERVLQDLLAEAEADDGLGQWSWVLGAATASDAAESATAPPPRAVLPAKGGTVDTADARQKGLEVGAGARGGGQRPNELAWQLARKQQQTLQEQRDLASKLHWWVEQEVSGSSWWPVRSYANCRGDNHWTPDRPRRLSKWRMRQKWCRLRLRMLVYARFCTLHRRTRRTIKRLLQPMGLFPPGTMELCIPFDIIYLHATQHTRMDSKYWVTLAAKTHEAIPAENLVQSSEEDEEDSDGEDENGAARSAKERKSRQLAIEVTDSSMKTPRKPIKAPPSPTRSVPNEVIIASEARKDSQDLVNMMLGSALAAAFLWRSGVVRQEHVAAQRAMLEQHIKLQDAGGTWRTRQLEWYLGVFSLMLGTMQRSPRFDRSASRLAAWGEHAALLRLACLQNADGSFDLTPGLAVALHALDADADISRKKPLGLKGFSREAVFNSMPVELDVVIPPAEERERFWCTVLVMMRCQLMTTGWCLNPEDDADMQSTLQDSAYLSIMSLSGRRPELRPHLHRFSNMAKDVVADWMKQWLVICEKAAERQRKQHLPRPLRVLPNVFMEPLRVLLEEHPVRKMATLDLIASYTPAQRAIVLVCTLAAQLAAVCAQHYYLGKECCLQMKEHLGCESPSIHSSCEGFSSCSNIYAAYDCGLGDTCKVGRGDEFSCSVADLSSREASIYLALTVALVMDLGFHALFSQRDEPQWPQHWRHKDDKGLMREQYQQRQARRPCVKADPDVMRWRRRISYFLPGFYLTLLHSALELAVVRPVRWARHKASALLEPLWLVPIFEYRLHVLRRLNGTPRVVFTQMMIEARLRKEIAQQWQSAREFLQAHQPSFSEQHVATQLGYHGVAVTTVLAAVSVAYWHGPPLRDLIGSNGVWNMWITWGISAVANLAVLQTLKMALLIVGSNNGSKWK</sequence>
<keyword evidence="4" id="KW-1185">Reference proteome</keyword>
<evidence type="ECO:0000256" key="1">
    <source>
        <dbReference type="SAM" id="MobiDB-lite"/>
    </source>
</evidence>
<proteinExistence type="predicted"/>
<gene>
    <name evidence="3" type="ORF">CYMTET_8773</name>
</gene>
<comment type="caution">
    <text evidence="3">The sequence shown here is derived from an EMBL/GenBank/DDBJ whole genome shotgun (WGS) entry which is preliminary data.</text>
</comment>
<feature type="region of interest" description="Disordered" evidence="1">
    <location>
        <begin position="84"/>
        <end position="110"/>
    </location>
</feature>
<evidence type="ECO:0000313" key="4">
    <source>
        <dbReference type="Proteomes" id="UP001190700"/>
    </source>
</evidence>
<keyword evidence="2" id="KW-1133">Transmembrane helix</keyword>
<dbReference type="AlphaFoldDB" id="A0AAE0GSY6"/>
<feature type="compositionally biased region" description="Acidic residues" evidence="1">
    <location>
        <begin position="439"/>
        <end position="452"/>
    </location>
</feature>
<evidence type="ECO:0000313" key="3">
    <source>
        <dbReference type="EMBL" id="KAK3283541.1"/>
    </source>
</evidence>
<protein>
    <submittedName>
        <fullName evidence="3">Uncharacterized protein</fullName>
    </submittedName>
</protein>
<feature type="transmembrane region" description="Helical" evidence="2">
    <location>
        <begin position="946"/>
        <end position="967"/>
    </location>
</feature>
<feature type="transmembrane region" description="Helical" evidence="2">
    <location>
        <begin position="1048"/>
        <end position="1068"/>
    </location>
</feature>
<accession>A0AAE0GSY6</accession>
<reference evidence="3 4" key="1">
    <citation type="journal article" date="2015" name="Genome Biol. Evol.">
        <title>Comparative Genomics of a Bacterivorous Green Alga Reveals Evolutionary Causalities and Consequences of Phago-Mixotrophic Mode of Nutrition.</title>
        <authorList>
            <person name="Burns J.A."/>
            <person name="Paasch A."/>
            <person name="Narechania A."/>
            <person name="Kim E."/>
        </authorList>
    </citation>
    <scope>NUCLEOTIDE SEQUENCE [LARGE SCALE GENOMIC DNA]</scope>
    <source>
        <strain evidence="3 4">PLY_AMNH</strain>
    </source>
</reference>
<feature type="region of interest" description="Disordered" evidence="1">
    <location>
        <begin position="150"/>
        <end position="172"/>
    </location>
</feature>
<feature type="transmembrane region" description="Helical" evidence="2">
    <location>
        <begin position="1088"/>
        <end position="1109"/>
    </location>
</feature>
<feature type="region of interest" description="Disordered" evidence="1">
    <location>
        <begin position="431"/>
        <end position="492"/>
    </location>
</feature>
<evidence type="ECO:0000256" key="2">
    <source>
        <dbReference type="SAM" id="Phobius"/>
    </source>
</evidence>
<keyword evidence="2" id="KW-0472">Membrane</keyword>